<evidence type="ECO:0000256" key="5">
    <source>
        <dbReference type="ARBA" id="ARBA00023136"/>
    </source>
</evidence>
<dbReference type="GO" id="GO:0089718">
    <property type="term" value="P:amino acid import across plasma membrane"/>
    <property type="evidence" value="ECO:0007669"/>
    <property type="project" value="TreeGrafter"/>
</dbReference>
<evidence type="ECO:0000256" key="3">
    <source>
        <dbReference type="ARBA" id="ARBA00022692"/>
    </source>
</evidence>
<dbReference type="PANTHER" id="PTHR11616">
    <property type="entry name" value="SODIUM/CHLORIDE DEPENDENT TRANSPORTER"/>
    <property type="match status" value="1"/>
</dbReference>
<keyword evidence="7" id="KW-1015">Disulfide bond</keyword>
<dbReference type="PANTHER" id="PTHR11616:SF231">
    <property type="entry name" value="SODIUM-DEPENDENT PROLINE TRANSPORTER"/>
    <property type="match status" value="1"/>
</dbReference>
<evidence type="ECO:0000256" key="2">
    <source>
        <dbReference type="ARBA" id="ARBA00022448"/>
    </source>
</evidence>
<evidence type="ECO:0000313" key="11">
    <source>
        <dbReference type="Proteomes" id="UP000335636"/>
    </source>
</evidence>
<dbReference type="SUPFAM" id="SSF161070">
    <property type="entry name" value="SNF-like"/>
    <property type="match status" value="2"/>
</dbReference>
<proteinExistence type="predicted"/>
<dbReference type="PROSITE" id="PS00754">
    <property type="entry name" value="NA_NEUROTRAN_SYMP_2"/>
    <property type="match status" value="1"/>
</dbReference>
<dbReference type="InterPro" id="IPR000175">
    <property type="entry name" value="Na/ntran_symport"/>
</dbReference>
<comment type="subcellular location">
    <subcellularLocation>
        <location evidence="1">Membrane</location>
        <topology evidence="1">Multi-pass membrane protein</topology>
    </subcellularLocation>
</comment>
<dbReference type="PROSITE" id="PS50267">
    <property type="entry name" value="NA_NEUROTRAN_SYMP_3"/>
    <property type="match status" value="2"/>
</dbReference>
<evidence type="ECO:0000256" key="4">
    <source>
        <dbReference type="ARBA" id="ARBA00022989"/>
    </source>
</evidence>
<evidence type="ECO:0008006" key="12">
    <source>
        <dbReference type="Google" id="ProtNLM"/>
    </source>
</evidence>
<dbReference type="GO" id="GO:0005283">
    <property type="term" value="F:amino acid:sodium symporter activity"/>
    <property type="evidence" value="ECO:0007669"/>
    <property type="project" value="TreeGrafter"/>
</dbReference>
<evidence type="ECO:0000256" key="9">
    <source>
        <dbReference type="SAM" id="Phobius"/>
    </source>
</evidence>
<feature type="disulfide bond" evidence="7">
    <location>
        <begin position="247"/>
        <end position="256"/>
    </location>
</feature>
<keyword evidence="6" id="KW-0915">Sodium</keyword>
<dbReference type="EMBL" id="CABDUW010000197">
    <property type="protein sequence ID" value="VTJ62325.1"/>
    <property type="molecule type" value="Genomic_DNA"/>
</dbReference>
<comment type="caution">
    <text evidence="10">The sequence shown here is derived from an EMBL/GenBank/DDBJ whole genome shotgun (WGS) entry which is preliminary data.</text>
</comment>
<evidence type="ECO:0000256" key="8">
    <source>
        <dbReference type="SAM" id="MobiDB-lite"/>
    </source>
</evidence>
<reference evidence="10" key="1">
    <citation type="submission" date="2019-04" db="EMBL/GenBank/DDBJ databases">
        <authorList>
            <person name="Alioto T."/>
            <person name="Alioto T."/>
        </authorList>
    </citation>
    <scope>NUCLEOTIDE SEQUENCE [LARGE SCALE GENOMIC DNA]</scope>
</reference>
<evidence type="ECO:0000256" key="6">
    <source>
        <dbReference type="PIRSR" id="PIRSR600175-1"/>
    </source>
</evidence>
<accession>A0A5E4AYQ6</accession>
<feature type="region of interest" description="Disordered" evidence="8">
    <location>
        <begin position="279"/>
        <end position="302"/>
    </location>
</feature>
<dbReference type="GO" id="GO:0005886">
    <property type="term" value="C:plasma membrane"/>
    <property type="evidence" value="ECO:0007669"/>
    <property type="project" value="TreeGrafter"/>
</dbReference>
<feature type="binding site" evidence="6">
    <location>
        <position position="37"/>
    </location>
    <ligand>
        <name>Na(+)</name>
        <dbReference type="ChEBI" id="CHEBI:29101"/>
        <label>1</label>
    </ligand>
</feature>
<dbReference type="AlphaFoldDB" id="A0A5E4AYQ6"/>
<organism evidence="10 11">
    <name type="scientific">Marmota monax</name>
    <name type="common">Woodchuck</name>
    <dbReference type="NCBI Taxonomy" id="9995"/>
    <lineage>
        <taxon>Eukaryota</taxon>
        <taxon>Metazoa</taxon>
        <taxon>Chordata</taxon>
        <taxon>Craniata</taxon>
        <taxon>Vertebrata</taxon>
        <taxon>Euteleostomi</taxon>
        <taxon>Mammalia</taxon>
        <taxon>Eutheria</taxon>
        <taxon>Euarchontoglires</taxon>
        <taxon>Glires</taxon>
        <taxon>Rodentia</taxon>
        <taxon>Sciuromorpha</taxon>
        <taxon>Sciuridae</taxon>
        <taxon>Xerinae</taxon>
        <taxon>Marmotini</taxon>
        <taxon>Marmota</taxon>
    </lineage>
</organism>
<keyword evidence="3 9" id="KW-0812">Transmembrane</keyword>
<feature type="transmembrane region" description="Helical" evidence="9">
    <location>
        <begin position="121"/>
        <end position="145"/>
    </location>
</feature>
<dbReference type="Pfam" id="PF00209">
    <property type="entry name" value="SNF"/>
    <property type="match status" value="3"/>
</dbReference>
<dbReference type="GO" id="GO:0046872">
    <property type="term" value="F:metal ion binding"/>
    <property type="evidence" value="ECO:0007669"/>
    <property type="project" value="UniProtKB-KW"/>
</dbReference>
<evidence type="ECO:0000256" key="7">
    <source>
        <dbReference type="PIRSR" id="PIRSR600175-2"/>
    </source>
</evidence>
<dbReference type="PRINTS" id="PR00176">
    <property type="entry name" value="NANEUSMPORT"/>
</dbReference>
<keyword evidence="2" id="KW-0813">Transport</keyword>
<name>A0A5E4AYQ6_MARMO</name>
<feature type="transmembrane region" description="Helical" evidence="9">
    <location>
        <begin position="210"/>
        <end position="236"/>
    </location>
</feature>
<keyword evidence="4 9" id="KW-1133">Transmembrane helix</keyword>
<keyword evidence="6" id="KW-0479">Metal-binding</keyword>
<gene>
    <name evidence="10" type="ORF">MONAX_5E041762</name>
</gene>
<dbReference type="Proteomes" id="UP000335636">
    <property type="component" value="Unassembled WGS sequence"/>
</dbReference>
<sequence length="302" mass="32864">MTPSDQGDVDMDVDFAADRGNWTGKLDFLLSCIGYCVGLGNVWRFPYRAYTNGGGMGLMLLRAIRGDRPRLRPCSGHRVLSVAWDEETTALRVHSPSGQEQCCVHQPVVSDHGGVVAPPTFLLAGAFLVPYFLMLAICGIPLFFLELSLGQFSSLGPLAVWKISPLFKGEASVVPGLGLWRRGALGSDRFPEGHCAWLQTAPLCPSGAGAAMLLIVGLVAIYYNMIIAYVLFYLFASLTSTLPWEHCGNWWNTGRCLEHRGAKEGNGALPLNLTSTVSPSEEYWRSGSPAWPRAQAEERSGL</sequence>
<evidence type="ECO:0000256" key="1">
    <source>
        <dbReference type="ARBA" id="ARBA00004141"/>
    </source>
</evidence>
<keyword evidence="11" id="KW-1185">Reference proteome</keyword>
<protein>
    <recommendedName>
        <fullName evidence="12">Transporter</fullName>
    </recommendedName>
</protein>
<evidence type="ECO:0000313" key="10">
    <source>
        <dbReference type="EMBL" id="VTJ62325.1"/>
    </source>
</evidence>
<feature type="binding site" evidence="6">
    <location>
        <position position="34"/>
    </location>
    <ligand>
        <name>Na(+)</name>
        <dbReference type="ChEBI" id="CHEBI:29101"/>
        <label>1</label>
    </ligand>
</feature>
<feature type="binding site" evidence="6">
    <location>
        <position position="41"/>
    </location>
    <ligand>
        <name>Na(+)</name>
        <dbReference type="ChEBI" id="CHEBI:29101"/>
        <label>1</label>
    </ligand>
</feature>
<dbReference type="InterPro" id="IPR037272">
    <property type="entry name" value="SNS_sf"/>
</dbReference>
<keyword evidence="5 9" id="KW-0472">Membrane</keyword>